<dbReference type="OrthoDB" id="5193828at2"/>
<dbReference type="PATRIC" id="fig|456.5.peg.2977"/>
<accession>A0A0W0VEF5</accession>
<dbReference type="AlphaFoldDB" id="A0A0W0VEF5"/>
<gene>
    <name evidence="1" type="ORF">Ljor_2778</name>
</gene>
<dbReference type="STRING" id="456.Ljor_2778"/>
<evidence type="ECO:0000313" key="2">
    <source>
        <dbReference type="Proteomes" id="UP000055035"/>
    </source>
</evidence>
<name>A0A0W0VEF5_9GAMM</name>
<organism evidence="1 2">
    <name type="scientific">Legionella jordanis</name>
    <dbReference type="NCBI Taxonomy" id="456"/>
    <lineage>
        <taxon>Bacteria</taxon>
        <taxon>Pseudomonadati</taxon>
        <taxon>Pseudomonadota</taxon>
        <taxon>Gammaproteobacteria</taxon>
        <taxon>Legionellales</taxon>
        <taxon>Legionellaceae</taxon>
        <taxon>Legionella</taxon>
    </lineage>
</organism>
<sequence>MALKTRLGLILLIVGIVNTALAIGVSVKQWKLSPEGLGPLKIGMSLKEAAQIKGISLSRHKPDVYENNECYTETIKGIKGLSLMISHGQIVRINVNTVAISTTAGAHIGDSETKLRSLYQGKLDIEPHRYEEKGHYFTYSADGKRQALRFETNGKRITRMYAGQEPQVYYVEDCL</sequence>
<keyword evidence="2" id="KW-1185">Reference proteome</keyword>
<evidence type="ECO:0000313" key="1">
    <source>
        <dbReference type="EMBL" id="KTD18472.1"/>
    </source>
</evidence>
<dbReference type="EMBL" id="LNYJ01000011">
    <property type="protein sequence ID" value="KTD18472.1"/>
    <property type="molecule type" value="Genomic_DNA"/>
</dbReference>
<protein>
    <submittedName>
        <fullName evidence="1">Uncharacterized protein</fullName>
    </submittedName>
</protein>
<proteinExistence type="predicted"/>
<reference evidence="1 2" key="1">
    <citation type="submission" date="2015-11" db="EMBL/GenBank/DDBJ databases">
        <title>Genomic analysis of 38 Legionella species identifies large and diverse effector repertoires.</title>
        <authorList>
            <person name="Burstein D."/>
            <person name="Amaro F."/>
            <person name="Zusman T."/>
            <person name="Lifshitz Z."/>
            <person name="Cohen O."/>
            <person name="Gilbert J.A."/>
            <person name="Pupko T."/>
            <person name="Shuman H.A."/>
            <person name="Segal G."/>
        </authorList>
    </citation>
    <scope>NUCLEOTIDE SEQUENCE [LARGE SCALE GENOMIC DNA]</scope>
    <source>
        <strain evidence="1 2">BL-540</strain>
    </source>
</reference>
<dbReference type="Proteomes" id="UP000055035">
    <property type="component" value="Unassembled WGS sequence"/>
</dbReference>
<comment type="caution">
    <text evidence="1">The sequence shown here is derived from an EMBL/GenBank/DDBJ whole genome shotgun (WGS) entry which is preliminary data.</text>
</comment>
<dbReference type="RefSeq" id="WP_058472132.1">
    <property type="nucleotide sequence ID" value="NZ_CAAAIC010000005.1"/>
</dbReference>